<feature type="transmembrane region" description="Helical" evidence="1">
    <location>
        <begin position="6"/>
        <end position="24"/>
    </location>
</feature>
<evidence type="ECO:0000313" key="2">
    <source>
        <dbReference type="EMBL" id="VEP11888.1"/>
    </source>
</evidence>
<feature type="transmembrane region" description="Helical" evidence="1">
    <location>
        <begin position="36"/>
        <end position="61"/>
    </location>
</feature>
<dbReference type="PANTHER" id="PTHR36178">
    <property type="entry name" value="SLR0625 PROTEIN"/>
    <property type="match status" value="1"/>
</dbReference>
<proteinExistence type="predicted"/>
<keyword evidence="1" id="KW-1133">Transmembrane helix</keyword>
<dbReference type="RefSeq" id="WP_144869687.1">
    <property type="nucleotide sequence ID" value="NZ_LR213877.1"/>
</dbReference>
<dbReference type="EMBL" id="CAACVJ010000029">
    <property type="protein sequence ID" value="VEP11888.1"/>
    <property type="molecule type" value="Genomic_DNA"/>
</dbReference>
<protein>
    <submittedName>
        <fullName evidence="2">Sodium/glutamate symporter</fullName>
    </submittedName>
</protein>
<name>A0A563VKG2_9CYAN</name>
<feature type="transmembrane region" description="Helical" evidence="1">
    <location>
        <begin position="423"/>
        <end position="442"/>
    </location>
</feature>
<dbReference type="GO" id="GO:0015813">
    <property type="term" value="P:L-glutamate transmembrane transport"/>
    <property type="evidence" value="ECO:0007669"/>
    <property type="project" value="InterPro"/>
</dbReference>
<dbReference type="AlphaFoldDB" id="A0A563VKG2"/>
<keyword evidence="3" id="KW-1185">Reference proteome</keyword>
<dbReference type="GO" id="GO:0015501">
    <property type="term" value="F:glutamate:sodium symporter activity"/>
    <property type="evidence" value="ECO:0007669"/>
    <property type="project" value="InterPro"/>
</dbReference>
<keyword evidence="1" id="KW-0472">Membrane</keyword>
<feature type="transmembrane region" description="Helical" evidence="1">
    <location>
        <begin position="353"/>
        <end position="374"/>
    </location>
</feature>
<sequence>MFTLLNVLFAFVMVGILLLVARFIKHQIKILQTLYLPESIIAGAIALILGPGVLGAISVALGVSPDSSLTGGLFPEEMQAVWSESPGVFINIVFAALFLGETIPNPKEIWRKTAPQVAFGQSLAWGQYTIGILVTLLILSPVFGVNPIAGALIEIGFEGGHGTSAGMADTMTELGFPEGGDLALGLATVGIISGILFGTALAHWGRQKGHIQTAPTAVDSGDAQFQETAEIESSRVLARRSSLMQNLLIDPLSLNFGFTGLAVVIGWLILQLLTLIESLTWGSGGLELIGAVPLFPMALIGGIIIQVVMKRLDLDVLIIRRLQERIAGVALDLLVVTALATINLAVLGANIGVFLSLAIVGILWNVLAFIFLAPRILPVYWFERGIGDMGQSMGVTATGILLIRMVDSDNHTGAFESFAYKQLFFEPIVGGGLFTAAAPALITRFGSISILFLTTGLLAFWLIFGIVNCQRTQKKLQSEQTEPTPPATMAR</sequence>
<keyword evidence="1" id="KW-0812">Transmembrane</keyword>
<dbReference type="InterPro" id="IPR004445">
    <property type="entry name" value="GltS"/>
</dbReference>
<feature type="transmembrane region" description="Helical" evidence="1">
    <location>
        <begin position="182"/>
        <end position="202"/>
    </location>
</feature>
<organism evidence="2 3">
    <name type="scientific">Hyella patelloides LEGE 07179</name>
    <dbReference type="NCBI Taxonomy" id="945734"/>
    <lineage>
        <taxon>Bacteria</taxon>
        <taxon>Bacillati</taxon>
        <taxon>Cyanobacteriota</taxon>
        <taxon>Cyanophyceae</taxon>
        <taxon>Pleurocapsales</taxon>
        <taxon>Hyellaceae</taxon>
        <taxon>Hyella</taxon>
    </lineage>
</organism>
<feature type="transmembrane region" description="Helical" evidence="1">
    <location>
        <begin position="252"/>
        <end position="276"/>
    </location>
</feature>
<feature type="transmembrane region" description="Helical" evidence="1">
    <location>
        <begin position="123"/>
        <end position="143"/>
    </location>
</feature>
<dbReference type="Pfam" id="PF03616">
    <property type="entry name" value="Glt_symporter"/>
    <property type="match status" value="1"/>
</dbReference>
<dbReference type="PANTHER" id="PTHR36178:SF1">
    <property type="entry name" value="SODIUM_GLUTAMATE SYMPORTER"/>
    <property type="match status" value="1"/>
</dbReference>
<feature type="transmembrane region" description="Helical" evidence="1">
    <location>
        <begin position="81"/>
        <end position="103"/>
    </location>
</feature>
<feature type="transmembrane region" description="Helical" evidence="1">
    <location>
        <begin position="288"/>
        <end position="308"/>
    </location>
</feature>
<dbReference type="GO" id="GO:0016020">
    <property type="term" value="C:membrane"/>
    <property type="evidence" value="ECO:0007669"/>
    <property type="project" value="InterPro"/>
</dbReference>
<dbReference type="Proteomes" id="UP000320055">
    <property type="component" value="Unassembled WGS sequence"/>
</dbReference>
<evidence type="ECO:0000256" key="1">
    <source>
        <dbReference type="SAM" id="Phobius"/>
    </source>
</evidence>
<feature type="transmembrane region" description="Helical" evidence="1">
    <location>
        <begin position="329"/>
        <end position="347"/>
    </location>
</feature>
<reference evidence="2 3" key="1">
    <citation type="submission" date="2019-01" db="EMBL/GenBank/DDBJ databases">
        <authorList>
            <person name="Brito A."/>
        </authorList>
    </citation>
    <scope>NUCLEOTIDE SEQUENCE [LARGE SCALE GENOMIC DNA]</scope>
    <source>
        <strain evidence="2">1</strain>
    </source>
</reference>
<feature type="transmembrane region" description="Helical" evidence="1">
    <location>
        <begin position="448"/>
        <end position="467"/>
    </location>
</feature>
<evidence type="ECO:0000313" key="3">
    <source>
        <dbReference type="Proteomes" id="UP000320055"/>
    </source>
</evidence>
<dbReference type="OrthoDB" id="9801557at2"/>
<gene>
    <name evidence="2" type="ORF">H1P_1240012</name>
</gene>
<accession>A0A563VKG2</accession>